<name>A0A5D0TPR3_9ACTN</name>
<feature type="region of interest" description="Disordered" evidence="1">
    <location>
        <begin position="47"/>
        <end position="78"/>
    </location>
</feature>
<reference evidence="2 3" key="1">
    <citation type="submission" date="2019-08" db="EMBL/GenBank/DDBJ databases">
        <title>Actinomadura sp. nov. CYP1-5 isolated from mountain soil.</title>
        <authorList>
            <person name="Songsumanus A."/>
            <person name="Kuncharoen N."/>
            <person name="Kudo T."/>
            <person name="Yuki M."/>
            <person name="Igarashi Y."/>
            <person name="Tanasupawat S."/>
        </authorList>
    </citation>
    <scope>NUCLEOTIDE SEQUENCE [LARGE SCALE GENOMIC DNA]</scope>
    <source>
        <strain evidence="2 3">GKU157</strain>
    </source>
</reference>
<comment type="caution">
    <text evidence="2">The sequence shown here is derived from an EMBL/GenBank/DDBJ whole genome shotgun (WGS) entry which is preliminary data.</text>
</comment>
<organism evidence="2 3">
    <name type="scientific">Actinomadura syzygii</name>
    <dbReference type="NCBI Taxonomy" id="1427538"/>
    <lineage>
        <taxon>Bacteria</taxon>
        <taxon>Bacillati</taxon>
        <taxon>Actinomycetota</taxon>
        <taxon>Actinomycetes</taxon>
        <taxon>Streptosporangiales</taxon>
        <taxon>Thermomonosporaceae</taxon>
        <taxon>Actinomadura</taxon>
    </lineage>
</organism>
<sequence>MDENRLLRLGVQMAELEALYARVLEAADPHSEQHRLAALAEAATRFSETARTAAHHEQMPSRHPAARRPVRRTRLERRISHTRRTTEWIITRATQSPR</sequence>
<dbReference type="EMBL" id="VSFF01000023">
    <property type="protein sequence ID" value="TYC07390.1"/>
    <property type="molecule type" value="Genomic_DNA"/>
</dbReference>
<evidence type="ECO:0000256" key="1">
    <source>
        <dbReference type="SAM" id="MobiDB-lite"/>
    </source>
</evidence>
<proteinExistence type="predicted"/>
<keyword evidence="3" id="KW-1185">Reference proteome</keyword>
<gene>
    <name evidence="2" type="ORF">FXF65_42780</name>
</gene>
<dbReference type="AlphaFoldDB" id="A0A5D0TPR3"/>
<protein>
    <submittedName>
        <fullName evidence="2">Uncharacterized protein</fullName>
    </submittedName>
</protein>
<dbReference type="Proteomes" id="UP000322634">
    <property type="component" value="Unassembled WGS sequence"/>
</dbReference>
<feature type="compositionally biased region" description="Basic residues" evidence="1">
    <location>
        <begin position="64"/>
        <end position="78"/>
    </location>
</feature>
<accession>A0A5D0TPR3</accession>
<dbReference type="RefSeq" id="WP_148356220.1">
    <property type="nucleotide sequence ID" value="NZ_JBHSBF010000045.1"/>
</dbReference>
<evidence type="ECO:0000313" key="3">
    <source>
        <dbReference type="Proteomes" id="UP000322634"/>
    </source>
</evidence>
<evidence type="ECO:0000313" key="2">
    <source>
        <dbReference type="EMBL" id="TYC07390.1"/>
    </source>
</evidence>